<protein>
    <recommendedName>
        <fullName evidence="1">ASCH domain-containing protein</fullName>
    </recommendedName>
</protein>
<dbReference type="EMBL" id="AGUD01000266">
    <property type="protein sequence ID" value="EHN09606.1"/>
    <property type="molecule type" value="Genomic_DNA"/>
</dbReference>
<keyword evidence="3" id="KW-1185">Reference proteome</keyword>
<name>H0E9R2_9ACTN</name>
<dbReference type="InterPro" id="IPR015947">
    <property type="entry name" value="PUA-like_sf"/>
</dbReference>
<gene>
    <name evidence="2" type="ORF">PAI11_35820</name>
</gene>
<dbReference type="InterPro" id="IPR007374">
    <property type="entry name" value="ASCH_domain"/>
</dbReference>
<dbReference type="RefSeq" id="WP_007577810.1">
    <property type="nucleotide sequence ID" value="NZ_AGUD01000266.1"/>
</dbReference>
<accession>H0E9R2</accession>
<feature type="domain" description="ASCH" evidence="1">
    <location>
        <begin position="1"/>
        <end position="110"/>
    </location>
</feature>
<sequence>MIFRPTLAAAVMAGEKTVTRRVANQRPRSPWYAGARSLVGRRVAVQPGRGQHAIGTVEVIEHFLGGLGHLDAAEARAEGFASVAEFEATFAALNGTYDPHVLVWVVRFTDPQPVARG</sequence>
<dbReference type="SUPFAM" id="SSF88697">
    <property type="entry name" value="PUA domain-like"/>
    <property type="match status" value="1"/>
</dbReference>
<evidence type="ECO:0000313" key="3">
    <source>
        <dbReference type="Proteomes" id="UP000005143"/>
    </source>
</evidence>
<dbReference type="Pfam" id="PF04266">
    <property type="entry name" value="ASCH"/>
    <property type="match status" value="1"/>
</dbReference>
<proteinExistence type="predicted"/>
<dbReference type="AlphaFoldDB" id="H0E9R2"/>
<dbReference type="Proteomes" id="UP000005143">
    <property type="component" value="Unassembled WGS sequence"/>
</dbReference>
<organism evidence="2 3">
    <name type="scientific">Patulibacter medicamentivorans</name>
    <dbReference type="NCBI Taxonomy" id="1097667"/>
    <lineage>
        <taxon>Bacteria</taxon>
        <taxon>Bacillati</taxon>
        <taxon>Actinomycetota</taxon>
        <taxon>Thermoleophilia</taxon>
        <taxon>Solirubrobacterales</taxon>
        <taxon>Patulibacteraceae</taxon>
        <taxon>Patulibacter</taxon>
    </lineage>
</organism>
<evidence type="ECO:0000313" key="2">
    <source>
        <dbReference type="EMBL" id="EHN09606.1"/>
    </source>
</evidence>
<reference evidence="2 3" key="1">
    <citation type="journal article" date="2013" name="Biodegradation">
        <title>Quantitative proteomic analysis of ibuprofen-degrading Patulibacter sp. strain I11.</title>
        <authorList>
            <person name="Almeida B."/>
            <person name="Kjeldal H."/>
            <person name="Lolas I."/>
            <person name="Knudsen A.D."/>
            <person name="Carvalho G."/>
            <person name="Nielsen K.L."/>
            <person name="Barreto Crespo M.T."/>
            <person name="Stensballe A."/>
            <person name="Nielsen J.L."/>
        </authorList>
    </citation>
    <scope>NUCLEOTIDE SEQUENCE [LARGE SCALE GENOMIC DNA]</scope>
    <source>
        <strain evidence="2 3">I11</strain>
    </source>
</reference>
<comment type="caution">
    <text evidence="2">The sequence shown here is derived from an EMBL/GenBank/DDBJ whole genome shotgun (WGS) entry which is preliminary data.</text>
</comment>
<evidence type="ECO:0000259" key="1">
    <source>
        <dbReference type="Pfam" id="PF04266"/>
    </source>
</evidence>